<comment type="caution">
    <text evidence="2">The sequence shown here is derived from an EMBL/GenBank/DDBJ whole genome shotgun (WGS) entry which is preliminary data.</text>
</comment>
<protein>
    <submittedName>
        <fullName evidence="2">Uncharacterized protein</fullName>
    </submittedName>
</protein>
<feature type="region of interest" description="Disordered" evidence="1">
    <location>
        <begin position="1"/>
        <end position="51"/>
    </location>
</feature>
<gene>
    <name evidence="2" type="ORF">PLEPLA_LOCUS36567</name>
</gene>
<dbReference type="Proteomes" id="UP001153269">
    <property type="component" value="Unassembled WGS sequence"/>
</dbReference>
<accession>A0A9N7VGE1</accession>
<dbReference type="AlphaFoldDB" id="A0A9N7VGE1"/>
<evidence type="ECO:0000256" key="1">
    <source>
        <dbReference type="SAM" id="MobiDB-lite"/>
    </source>
</evidence>
<feature type="compositionally biased region" description="Basic residues" evidence="1">
    <location>
        <begin position="28"/>
        <end position="37"/>
    </location>
</feature>
<name>A0A9N7VGE1_PLEPL</name>
<sequence length="142" mass="15232">MRHSHQRVRDYAGTASEGTAPCGSRLKPVFRPRRKQGSKGFSVRSQTKSQTGGVGICVRFETTGEKVRGAGREISEMQTDGRLWPRLEMGRLGDEMDSRPSVSQLSLTVSLAATTTTTNRCTLPCPALPCPGSLSTGGCLSC</sequence>
<reference evidence="2" key="1">
    <citation type="submission" date="2020-03" db="EMBL/GenBank/DDBJ databases">
        <authorList>
            <person name="Weist P."/>
        </authorList>
    </citation>
    <scope>NUCLEOTIDE SEQUENCE</scope>
</reference>
<evidence type="ECO:0000313" key="3">
    <source>
        <dbReference type="Proteomes" id="UP001153269"/>
    </source>
</evidence>
<organism evidence="2 3">
    <name type="scientific">Pleuronectes platessa</name>
    <name type="common">European plaice</name>
    <dbReference type="NCBI Taxonomy" id="8262"/>
    <lineage>
        <taxon>Eukaryota</taxon>
        <taxon>Metazoa</taxon>
        <taxon>Chordata</taxon>
        <taxon>Craniata</taxon>
        <taxon>Vertebrata</taxon>
        <taxon>Euteleostomi</taxon>
        <taxon>Actinopterygii</taxon>
        <taxon>Neopterygii</taxon>
        <taxon>Teleostei</taxon>
        <taxon>Neoteleostei</taxon>
        <taxon>Acanthomorphata</taxon>
        <taxon>Carangaria</taxon>
        <taxon>Pleuronectiformes</taxon>
        <taxon>Pleuronectoidei</taxon>
        <taxon>Pleuronectidae</taxon>
        <taxon>Pleuronectes</taxon>
    </lineage>
</organism>
<keyword evidence="3" id="KW-1185">Reference proteome</keyword>
<dbReference type="EMBL" id="CADEAL010003992">
    <property type="protein sequence ID" value="CAB1448917.1"/>
    <property type="molecule type" value="Genomic_DNA"/>
</dbReference>
<proteinExistence type="predicted"/>
<evidence type="ECO:0000313" key="2">
    <source>
        <dbReference type="EMBL" id="CAB1448917.1"/>
    </source>
</evidence>